<organism evidence="2 3">
    <name type="scientific">Fodinicola feengrottensis</name>
    <dbReference type="NCBI Taxonomy" id="435914"/>
    <lineage>
        <taxon>Bacteria</taxon>
        <taxon>Bacillati</taxon>
        <taxon>Actinomycetota</taxon>
        <taxon>Actinomycetes</taxon>
        <taxon>Mycobacteriales</taxon>
        <taxon>Fodinicola</taxon>
    </lineage>
</organism>
<keyword evidence="3" id="KW-1185">Reference proteome</keyword>
<gene>
    <name evidence="2" type="ORF">GCM10009765_43880</name>
</gene>
<dbReference type="Gene3D" id="3.10.310.70">
    <property type="match status" value="1"/>
</dbReference>
<dbReference type="Gene3D" id="3.20.20.140">
    <property type="entry name" value="Metal-dependent hydrolases"/>
    <property type="match status" value="1"/>
</dbReference>
<dbReference type="EMBL" id="BAAANY010000017">
    <property type="protein sequence ID" value="GAA1689773.1"/>
    <property type="molecule type" value="Genomic_DNA"/>
</dbReference>
<sequence>MEKPTVYVNAKVVTVDKKFSIAEAFAVQDGRFVKVGTNRRLREYARRTGATVVDLEGRMVLPGFVDGHPHTILRGLWNTIEPSLVGLRSVAEIAATIAKEAAKVPPGQWIATTPIGEPPDYFGLPEALTEHRWPTREDLDAAAPEHPVYICTSAFWPHPAIFNSVALRLLGVDRNTPDEGMMHIARDDDGEATGLIYGLTIFTSSALNTRLQSLLPQMSPHTRRDAIEVAVRENLTFGVTTIYEAHSNFFIPELRQLHAEARLANRVVSAYEFPNTRSIDELDAWMASRTDALGAGTGDDHFKVVGATLSVDSGGPAFGGLVMFEPYLDMYDQPCNGEPTVSTDQLVEIGHLAHKHHLRLNILAGGDRACAMATEALAIINASTPIAGRGWILQHALYPTREQLGQLKDMGILAQTCSSTDFTKGVRLYVNRLTGDRWQNVVPLRWWIDAGVPIAQSCDGAHPEPMFQIWASLRRVDGETGRDMMTPSKKITRAEAIQIHTINGAALVQWEDRLGSVEAGKLADFVALDHDILTCPIDEIRDTEVVLTAIGGTVVHDTRGASTPPHWHTT</sequence>
<dbReference type="Gene3D" id="2.30.40.10">
    <property type="entry name" value="Urease, subunit C, domain 1"/>
    <property type="match status" value="1"/>
</dbReference>
<reference evidence="2 3" key="1">
    <citation type="journal article" date="2019" name="Int. J. Syst. Evol. Microbiol.">
        <title>The Global Catalogue of Microorganisms (GCM) 10K type strain sequencing project: providing services to taxonomists for standard genome sequencing and annotation.</title>
        <authorList>
            <consortium name="The Broad Institute Genomics Platform"/>
            <consortium name="The Broad Institute Genome Sequencing Center for Infectious Disease"/>
            <person name="Wu L."/>
            <person name="Ma J."/>
        </authorList>
    </citation>
    <scope>NUCLEOTIDE SEQUENCE [LARGE SCALE GENOMIC DNA]</scope>
    <source>
        <strain evidence="2 3">JCM 14718</strain>
    </source>
</reference>
<evidence type="ECO:0000313" key="3">
    <source>
        <dbReference type="Proteomes" id="UP001500618"/>
    </source>
</evidence>
<dbReference type="InterPro" id="IPR013108">
    <property type="entry name" value="Amidohydro_3"/>
</dbReference>
<dbReference type="Pfam" id="PF07969">
    <property type="entry name" value="Amidohydro_3"/>
    <property type="match status" value="1"/>
</dbReference>
<dbReference type="SUPFAM" id="SSF51556">
    <property type="entry name" value="Metallo-dependent hydrolases"/>
    <property type="match status" value="1"/>
</dbReference>
<evidence type="ECO:0000313" key="2">
    <source>
        <dbReference type="EMBL" id="GAA1689773.1"/>
    </source>
</evidence>
<dbReference type="SUPFAM" id="SSF51338">
    <property type="entry name" value="Composite domain of metallo-dependent hydrolases"/>
    <property type="match status" value="1"/>
</dbReference>
<dbReference type="RefSeq" id="WP_344312215.1">
    <property type="nucleotide sequence ID" value="NZ_BAAANY010000017.1"/>
</dbReference>
<dbReference type="PANTHER" id="PTHR22642">
    <property type="entry name" value="IMIDAZOLONEPROPIONASE"/>
    <property type="match status" value="1"/>
</dbReference>
<evidence type="ECO:0000259" key="1">
    <source>
        <dbReference type="Pfam" id="PF07969"/>
    </source>
</evidence>
<protein>
    <submittedName>
        <fullName evidence="2">Amidohydrolase</fullName>
    </submittedName>
</protein>
<dbReference type="InterPro" id="IPR011059">
    <property type="entry name" value="Metal-dep_hydrolase_composite"/>
</dbReference>
<accession>A0ABN2HL29</accession>
<name>A0ABN2HL29_9ACTN</name>
<feature type="domain" description="Amidohydrolase 3" evidence="1">
    <location>
        <begin position="52"/>
        <end position="556"/>
    </location>
</feature>
<dbReference type="PANTHER" id="PTHR22642:SF2">
    <property type="entry name" value="PROTEIN LONG AFTER FAR-RED 3"/>
    <property type="match status" value="1"/>
</dbReference>
<comment type="caution">
    <text evidence="2">The sequence shown here is derived from an EMBL/GenBank/DDBJ whole genome shotgun (WGS) entry which is preliminary data.</text>
</comment>
<proteinExistence type="predicted"/>
<dbReference type="InterPro" id="IPR032466">
    <property type="entry name" value="Metal_Hydrolase"/>
</dbReference>
<dbReference type="Proteomes" id="UP001500618">
    <property type="component" value="Unassembled WGS sequence"/>
</dbReference>